<evidence type="ECO:0000313" key="5">
    <source>
        <dbReference type="EMBL" id="KAK0328243.1"/>
    </source>
</evidence>
<reference evidence="5" key="1">
    <citation type="submission" date="2021-12" db="EMBL/GenBank/DDBJ databases">
        <title>Black yeast isolated from Biological Soil Crust.</title>
        <authorList>
            <person name="Kurbessoian T."/>
        </authorList>
    </citation>
    <scope>NUCLEOTIDE SEQUENCE</scope>
    <source>
        <strain evidence="5">CCFEE 5208</strain>
    </source>
</reference>
<keyword evidence="1" id="KW-0479">Metal-binding</keyword>
<feature type="compositionally biased region" description="Low complexity" evidence="3">
    <location>
        <begin position="679"/>
        <end position="697"/>
    </location>
</feature>
<accession>A0AAN6G1V3</accession>
<comment type="caution">
    <text evidence="5">The sequence shown here is derived from an EMBL/GenBank/DDBJ whole genome shotgun (WGS) entry which is preliminary data.</text>
</comment>
<dbReference type="PANTHER" id="PTHR46179:SF24">
    <property type="entry name" value="C2H2-TYPE DOMAIN-CONTAINING PROTEIN"/>
    <property type="match status" value="1"/>
</dbReference>
<dbReference type="InterPro" id="IPR059095">
    <property type="entry name" value="Znf_C2H2_17_2nd"/>
</dbReference>
<dbReference type="InterPro" id="IPR059009">
    <property type="entry name" value="Znf_C2H2_17_1st"/>
</dbReference>
<evidence type="ECO:0000256" key="1">
    <source>
        <dbReference type="PROSITE-ProRule" id="PRU00042"/>
    </source>
</evidence>
<feature type="compositionally biased region" description="Pro residues" evidence="3">
    <location>
        <begin position="660"/>
        <end position="669"/>
    </location>
</feature>
<dbReference type="InterPro" id="IPR051061">
    <property type="entry name" value="Zinc_finger_trans_reg"/>
</dbReference>
<name>A0AAN6G1V3_9PEZI</name>
<dbReference type="Proteomes" id="UP001168146">
    <property type="component" value="Unassembled WGS sequence"/>
</dbReference>
<dbReference type="SMART" id="SM00355">
    <property type="entry name" value="ZnF_C2H2"/>
    <property type="match status" value="3"/>
</dbReference>
<dbReference type="GO" id="GO:0008270">
    <property type="term" value="F:zinc ion binding"/>
    <property type="evidence" value="ECO:0007669"/>
    <property type="project" value="UniProtKB-KW"/>
</dbReference>
<sequence>MTVIAPAAAQQRIPGPTLSLSGRSLPIAGVDSAGCFASPIESPGLSPSGSASAAAVTSTSTSTTTTLSTLAIAPKSSSSSGLYVTFRILAVIHALRKRITERVLAKRSTGKKVTRARPEGKGKGRGKGGRVFCDDLEVRAYEEIDRYLGRKRIYPKTSTGLGRKGQGLGERFESKEGTEEEVHWLWRSLDRQVNVHDNTLATLAKDHKLFLGRKTTFRVEKLSLKRLIELLVLVKDLLHSLDRSSSDLQGVDRILRDDELGLGLDLDPDVYTSNLEHLLLCLRHQLIGLLIGNPIDLGRRHVSECQRDQKRRCLDWFFEYPDARHPESTTWPWSLKPSLAVLWGVCWMFHGPDGLDTPPRFDAEGNLVNEQGGVLVPSYIIVEYAQQLRQTSSYPPGGFQNLGDVEHPPHQPIMMSQLGPRRVSPTQPPQAANLRDNTSMPLSNPLHQHRRHAARAPDPPLASATSIHNLQYRAAPSSAWPPQAPTEQVCWPQDHSILARPSSGTNISPLYNAYPADPTAWPVSSVADLEPRFDVRAASHLPPRSPLLTPPQIRLITSDDLLYDAQQPQDPNSYHSASSASSIPLHEDTFSNAYSLYPNTQHNYTMAQVQAPEAPMNGMHNHSMVPENPHSPLHDPALMVQGGRKRSHSEMSHQGMMYEMPPPNYPEPPHLQQEEAPRSRPGSAASAGPNSASPGAGDDYSPRGSRSFKRGDPPVNTENRYFCTFAAECDGQTFDRKCEWSKHMDKHDRPYRCPHAQCAKLQGFTYSGGLLRHEREVHGKHGGPKAQLSCPYEDCKRHSGKGFTRKENLNEHIRRVHNDRSAPLPQEQEQEHDPEAAASAAFKADLQEAIAGADQMPLSMAYPEPVQEQYIPEPAEMVKRRRVEVDDDLIAPPVGEEDIKQREINRLLAENAGQAARMREMETREAQRELRMNQLEEMLRVVSAQAQAQMAQERSIEAKILAVAGHT</sequence>
<evidence type="ECO:0000259" key="4">
    <source>
        <dbReference type="PROSITE" id="PS50157"/>
    </source>
</evidence>
<organism evidence="5 6">
    <name type="scientific">Friedmanniomyces endolithicus</name>
    <dbReference type="NCBI Taxonomy" id="329885"/>
    <lineage>
        <taxon>Eukaryota</taxon>
        <taxon>Fungi</taxon>
        <taxon>Dikarya</taxon>
        <taxon>Ascomycota</taxon>
        <taxon>Pezizomycotina</taxon>
        <taxon>Dothideomycetes</taxon>
        <taxon>Dothideomycetidae</taxon>
        <taxon>Mycosphaerellales</taxon>
        <taxon>Teratosphaeriaceae</taxon>
        <taxon>Friedmanniomyces</taxon>
    </lineage>
</organism>
<gene>
    <name evidence="5" type="ORF">LTR82_000171</name>
</gene>
<evidence type="ECO:0000313" key="6">
    <source>
        <dbReference type="Proteomes" id="UP001168146"/>
    </source>
</evidence>
<protein>
    <recommendedName>
        <fullName evidence="4">C2H2-type domain-containing protein</fullName>
    </recommendedName>
</protein>
<dbReference type="Pfam" id="PF26176">
    <property type="entry name" value="zf_C2H2_17_2"/>
    <property type="match status" value="1"/>
</dbReference>
<proteinExistence type="predicted"/>
<feature type="region of interest" description="Disordered" evidence="3">
    <location>
        <begin position="615"/>
        <end position="713"/>
    </location>
</feature>
<evidence type="ECO:0000256" key="3">
    <source>
        <dbReference type="SAM" id="MobiDB-lite"/>
    </source>
</evidence>
<dbReference type="GO" id="GO:0005634">
    <property type="term" value="C:nucleus"/>
    <property type="evidence" value="ECO:0007669"/>
    <property type="project" value="TreeGrafter"/>
</dbReference>
<feature type="coiled-coil region" evidence="2">
    <location>
        <begin position="904"/>
        <end position="952"/>
    </location>
</feature>
<dbReference type="PROSITE" id="PS50157">
    <property type="entry name" value="ZINC_FINGER_C2H2_2"/>
    <property type="match status" value="1"/>
</dbReference>
<evidence type="ECO:0000256" key="2">
    <source>
        <dbReference type="SAM" id="Coils"/>
    </source>
</evidence>
<keyword evidence="2" id="KW-0175">Coiled coil</keyword>
<dbReference type="AlphaFoldDB" id="A0AAN6G1V3"/>
<dbReference type="GO" id="GO:0006357">
    <property type="term" value="P:regulation of transcription by RNA polymerase II"/>
    <property type="evidence" value="ECO:0007669"/>
    <property type="project" value="TreeGrafter"/>
</dbReference>
<keyword evidence="1" id="KW-0863">Zinc-finger</keyword>
<dbReference type="PANTHER" id="PTHR46179">
    <property type="entry name" value="ZINC FINGER PROTEIN"/>
    <property type="match status" value="1"/>
</dbReference>
<dbReference type="InterPro" id="IPR013087">
    <property type="entry name" value="Znf_C2H2_type"/>
</dbReference>
<dbReference type="Pfam" id="PF26177">
    <property type="entry name" value="zf_C2H2_17_1st"/>
    <property type="match status" value="1"/>
</dbReference>
<dbReference type="EMBL" id="JASUXU010000001">
    <property type="protein sequence ID" value="KAK0328243.1"/>
    <property type="molecule type" value="Genomic_DNA"/>
</dbReference>
<dbReference type="Gene3D" id="3.30.160.60">
    <property type="entry name" value="Classic Zinc Finger"/>
    <property type="match status" value="2"/>
</dbReference>
<keyword evidence="1" id="KW-0862">Zinc</keyword>
<feature type="domain" description="C2H2-type" evidence="4">
    <location>
        <begin position="793"/>
        <end position="822"/>
    </location>
</feature>